<proteinExistence type="predicted"/>
<comment type="caution">
    <text evidence="2">The sequence shown here is derived from an EMBL/GenBank/DDBJ whole genome shotgun (WGS) entry which is preliminary data.</text>
</comment>
<feature type="region of interest" description="Disordered" evidence="1">
    <location>
        <begin position="103"/>
        <end position="128"/>
    </location>
</feature>
<feature type="compositionally biased region" description="Basic and acidic residues" evidence="1">
    <location>
        <begin position="252"/>
        <end position="262"/>
    </location>
</feature>
<name>A0A5B0LKQ4_PUCGR</name>
<dbReference type="EMBL" id="VSWC01000197">
    <property type="protein sequence ID" value="KAA1064666.1"/>
    <property type="molecule type" value="Genomic_DNA"/>
</dbReference>
<feature type="compositionally biased region" description="Basic and acidic residues" evidence="1">
    <location>
        <begin position="227"/>
        <end position="238"/>
    </location>
</feature>
<evidence type="ECO:0000256" key="1">
    <source>
        <dbReference type="SAM" id="MobiDB-lite"/>
    </source>
</evidence>
<feature type="region of interest" description="Disordered" evidence="1">
    <location>
        <begin position="306"/>
        <end position="341"/>
    </location>
</feature>
<dbReference type="OrthoDB" id="2591449at2759"/>
<evidence type="ECO:0000313" key="2">
    <source>
        <dbReference type="EMBL" id="KAA1064666.1"/>
    </source>
</evidence>
<reference evidence="2 3" key="1">
    <citation type="submission" date="2019-05" db="EMBL/GenBank/DDBJ databases">
        <title>Emergence of the Ug99 lineage of the wheat stem rust pathogen through somatic hybridization.</title>
        <authorList>
            <person name="Li F."/>
            <person name="Upadhyaya N.M."/>
            <person name="Sperschneider J."/>
            <person name="Matny O."/>
            <person name="Nguyen-Phuc H."/>
            <person name="Mago R."/>
            <person name="Raley C."/>
            <person name="Miller M.E."/>
            <person name="Silverstein K.A.T."/>
            <person name="Henningsen E."/>
            <person name="Hirsch C.D."/>
            <person name="Visser B."/>
            <person name="Pretorius Z.A."/>
            <person name="Steffenson B.J."/>
            <person name="Schwessinger B."/>
            <person name="Dodds P.N."/>
            <person name="Figueroa M."/>
        </authorList>
    </citation>
    <scope>NUCLEOTIDE SEQUENCE [LARGE SCALE GENOMIC DNA]</scope>
    <source>
        <strain evidence="2">21-0</strain>
    </source>
</reference>
<evidence type="ECO:0000313" key="3">
    <source>
        <dbReference type="Proteomes" id="UP000324748"/>
    </source>
</evidence>
<sequence length="396" mass="44086">MSTETPAISTPPSSHQPTDLPSPKKLEMDDQGPSPMTMLTFFKGPSRNKLAENPVRKSICFGLVSHHPSQQPQPNRHADRPRVVTNWKSESETQREILNSLEQPVFSPTMSHNRSSSSHSHPTDQRIEPLNLKSIPAEVLLPFNERENEIVELLAEPQNLGLYKRLKDRLLQAESWPKFEKGLLRASREEIGDREWIVAIRALIEPLDDHLWVSFRGLIGADGLDDQESKPAKEEDWHVQPFKVRRSSIRSTDGRRRMDSHHSRSISSDSSLSGVGTLESDMEDSFSMVSQSPRARMDSIKEHDFLESELDDPEAPGCDSPGMIPQTGSDSGDDQADDSHVLALKILDGPSDPIPSSSDPKGDVKHAYCLLPHGLKYSFGQVVDHGLGLQSLNVPA</sequence>
<feature type="compositionally biased region" description="Polar residues" evidence="1">
    <location>
        <begin position="1"/>
        <end position="19"/>
    </location>
</feature>
<feature type="region of interest" description="Disordered" evidence="1">
    <location>
        <begin position="1"/>
        <end position="49"/>
    </location>
</feature>
<gene>
    <name evidence="2" type="ORF">PGT21_011192</name>
</gene>
<dbReference type="AlphaFoldDB" id="A0A5B0LKQ4"/>
<dbReference type="Proteomes" id="UP000324748">
    <property type="component" value="Unassembled WGS sequence"/>
</dbReference>
<protein>
    <submittedName>
        <fullName evidence="2">Uncharacterized protein</fullName>
    </submittedName>
</protein>
<accession>A0A5B0LKQ4</accession>
<keyword evidence="3" id="KW-1185">Reference proteome</keyword>
<feature type="compositionally biased region" description="Low complexity" evidence="1">
    <location>
        <begin position="111"/>
        <end position="120"/>
    </location>
</feature>
<feature type="region of interest" description="Disordered" evidence="1">
    <location>
        <begin position="226"/>
        <end position="294"/>
    </location>
</feature>
<organism evidence="2 3">
    <name type="scientific">Puccinia graminis f. sp. tritici</name>
    <dbReference type="NCBI Taxonomy" id="56615"/>
    <lineage>
        <taxon>Eukaryota</taxon>
        <taxon>Fungi</taxon>
        <taxon>Dikarya</taxon>
        <taxon>Basidiomycota</taxon>
        <taxon>Pucciniomycotina</taxon>
        <taxon>Pucciniomycetes</taxon>
        <taxon>Pucciniales</taxon>
        <taxon>Pucciniaceae</taxon>
        <taxon>Puccinia</taxon>
    </lineage>
</organism>